<dbReference type="Pfam" id="PF13550">
    <property type="entry name" value="Phage-tail_3"/>
    <property type="match status" value="1"/>
</dbReference>
<evidence type="ECO:0000259" key="2">
    <source>
        <dbReference type="Pfam" id="PF01833"/>
    </source>
</evidence>
<dbReference type="InterPro" id="IPR002909">
    <property type="entry name" value="IPT_dom"/>
</dbReference>
<evidence type="ECO:0000259" key="3">
    <source>
        <dbReference type="Pfam" id="PF13550"/>
    </source>
</evidence>
<feature type="domain" description="Rcc01698-like C-terminal" evidence="4">
    <location>
        <begin position="522"/>
        <end position="600"/>
    </location>
</feature>
<dbReference type="InterPro" id="IPR014756">
    <property type="entry name" value="Ig_E-set"/>
</dbReference>
<feature type="compositionally biased region" description="Pro residues" evidence="1">
    <location>
        <begin position="438"/>
        <end position="453"/>
    </location>
</feature>
<feature type="domain" description="Tip attachment protein J" evidence="3">
    <location>
        <begin position="239"/>
        <end position="406"/>
    </location>
</feature>
<evidence type="ECO:0000313" key="5">
    <source>
        <dbReference type="EMBL" id="QNL31720.1"/>
    </source>
</evidence>
<evidence type="ECO:0000259" key="4">
    <source>
        <dbReference type="Pfam" id="PF23666"/>
    </source>
</evidence>
<protein>
    <recommendedName>
        <fullName evidence="6">IPT/TIG domain-containing protein</fullName>
    </recommendedName>
</protein>
<name>A0A7G9A4P7_9VIRU</name>
<dbReference type="EMBL" id="MT840189">
    <property type="protein sequence ID" value="QNL31720.1"/>
    <property type="molecule type" value="Genomic_DNA"/>
</dbReference>
<sequence>MTNVLIGAAVSLGASALSALFAPSRVIRNKVERNKQDNFTRPRASEGDSISKVWGQGRVGGILLYADFPPEERVSESVTRQKQGGKGGGGTTTVTTERTYTYWGSCAYLLCGKTTQIDEIRFNSKLVWKSGQLQPILESSGCTFRIYHGDDNQQIDSLLQVKLNNLAIPYRHRSILVCEGLPLAEFGNAYPQCSALVRNGDPSLADVISDLCLESPFLLESDLDTSELDNITIDGYQIDNQSTIAEQLTQLQNIYFFDLVDNGLVLKFQKQFRPTGTFLAASELGAFEEDGERPNSYQEETRELTDLPTQIEIKYFDKNNNLLEAIARSVSFPTATHINRVTIDYPGVLSESDAKNIANKLLWIAWTRSKTQTLSLPPKYAQFEPGDILELEIAGTQKQVQITQIEIGANYLVLAKTWTYNSAVYGWDQTLVDEPDFEPSPIPDPTPPPPTNTPLPTVSPTILRVLDIPLAYPTDTPGLYAFADGDANWKNANLYISTDLGVTYSFVDTFVTRSLFGISQTIFNGTSVDVRVSSQASLASISEALFLEGRNRSLIGSEIVDFQNATLTGNVGTDKIYQLTAPFTRGIRSTPQTHVANENFYFLSGYKLNLPAQRSDIGKTFYFKAVSPGQTLSDVTPVILLFQGKAFQVAINDFSPRQGAIGTTVTITGLGFTGATAASFNNVPAQSFIVDSDTTLTAVVATGTTTGKIRVTAPLGIGVSAVDFTIVNDASLLSIQDEGNLVGARPTLNFIGPNVSATDNPGSNRVDVTINPPTIQDEGVIIAARPTLNFIGTNVSATDNPGSNRVDVTINPPTIQDEGVIIAARPTLNFIGPNVSATDNPGSNRVDVTLNKEDRIFGEIEQPTVKEYTLEYFVSRPYVIKNLIIGTSSGTASVSIQINGVNVSGLANLAVSSTRLGAAAGNNLVVLGNTISLLVLSVNNATNLKFNLIYDYA</sequence>
<dbReference type="InterPro" id="IPR056490">
    <property type="entry name" value="Rcc01698_C"/>
</dbReference>
<dbReference type="SUPFAM" id="SSF81296">
    <property type="entry name" value="E set domains"/>
    <property type="match status" value="1"/>
</dbReference>
<dbReference type="Gene3D" id="2.60.40.10">
    <property type="entry name" value="Immunoglobulins"/>
    <property type="match status" value="1"/>
</dbReference>
<dbReference type="InterPro" id="IPR013783">
    <property type="entry name" value="Ig-like_fold"/>
</dbReference>
<dbReference type="Pfam" id="PF23666">
    <property type="entry name" value="Rcc01698_C"/>
    <property type="match status" value="1"/>
</dbReference>
<feature type="region of interest" description="Disordered" evidence="1">
    <location>
        <begin position="435"/>
        <end position="456"/>
    </location>
</feature>
<feature type="domain" description="IPT/TIG" evidence="2">
    <location>
        <begin position="651"/>
        <end position="725"/>
    </location>
</feature>
<reference evidence="5" key="1">
    <citation type="submission" date="2020-07" db="EMBL/GenBank/DDBJ databases">
        <title>Dissolved microcystin release linked to lysis of a Microcystis spp. bloom in Lake Erie (USA) attributed to a novel cyanophage.</title>
        <authorList>
            <person name="McKindles K.M."/>
            <person name="Manes M.A."/>
            <person name="DeMarco J.R."/>
            <person name="McClure A."/>
            <person name="McKay R.M."/>
            <person name="Davis T.W."/>
            <person name="Bullerjahn G.S."/>
        </authorList>
    </citation>
    <scope>NUCLEOTIDE SEQUENCE</scope>
</reference>
<dbReference type="Pfam" id="PF01833">
    <property type="entry name" value="TIG"/>
    <property type="match status" value="1"/>
</dbReference>
<evidence type="ECO:0000256" key="1">
    <source>
        <dbReference type="SAM" id="MobiDB-lite"/>
    </source>
</evidence>
<dbReference type="InterPro" id="IPR032876">
    <property type="entry name" value="J_dom"/>
</dbReference>
<accession>A0A7G9A4P7</accession>
<proteinExistence type="predicted"/>
<organism evidence="5">
    <name type="scientific">Bacteriophage sp</name>
    <dbReference type="NCBI Taxonomy" id="38018"/>
    <lineage>
        <taxon>Viruses</taxon>
    </lineage>
</organism>
<evidence type="ECO:0008006" key="6">
    <source>
        <dbReference type="Google" id="ProtNLM"/>
    </source>
</evidence>